<comment type="subcellular location">
    <subcellularLocation>
        <location evidence="1">Membrane</location>
        <topology evidence="1">Multi-pass membrane protein</topology>
    </subcellularLocation>
</comment>
<evidence type="ECO:0000256" key="6">
    <source>
        <dbReference type="SAM" id="Phobius"/>
    </source>
</evidence>
<feature type="domain" description="G-protein coupled receptors family 2 profile 2" evidence="7">
    <location>
        <begin position="31"/>
        <end position="211"/>
    </location>
</feature>
<feature type="region of interest" description="Disordered" evidence="5">
    <location>
        <begin position="414"/>
        <end position="451"/>
    </location>
</feature>
<feature type="compositionally biased region" description="Polar residues" evidence="5">
    <location>
        <begin position="426"/>
        <end position="439"/>
    </location>
</feature>
<accession>A0ABR3PGW1</accession>
<dbReference type="GeneID" id="95975979"/>
<comment type="caution">
    <text evidence="8">The sequence shown here is derived from an EMBL/GenBank/DDBJ whole genome shotgun (WGS) entry which is preliminary data.</text>
</comment>
<organism evidence="8 9">
    <name type="scientific">Neodothiora populina</name>
    <dbReference type="NCBI Taxonomy" id="2781224"/>
    <lineage>
        <taxon>Eukaryota</taxon>
        <taxon>Fungi</taxon>
        <taxon>Dikarya</taxon>
        <taxon>Ascomycota</taxon>
        <taxon>Pezizomycotina</taxon>
        <taxon>Dothideomycetes</taxon>
        <taxon>Dothideomycetidae</taxon>
        <taxon>Dothideales</taxon>
        <taxon>Dothioraceae</taxon>
        <taxon>Neodothiora</taxon>
    </lineage>
</organism>
<evidence type="ECO:0000256" key="5">
    <source>
        <dbReference type="SAM" id="MobiDB-lite"/>
    </source>
</evidence>
<dbReference type="SUPFAM" id="SSF81321">
    <property type="entry name" value="Family A G protein-coupled receptor-like"/>
    <property type="match status" value="1"/>
</dbReference>
<feature type="region of interest" description="Disordered" evidence="5">
    <location>
        <begin position="311"/>
        <end position="332"/>
    </location>
</feature>
<dbReference type="Pfam" id="PF11970">
    <property type="entry name" value="GPR_Gpa2_C"/>
    <property type="match status" value="1"/>
</dbReference>
<feature type="transmembrane region" description="Helical" evidence="6">
    <location>
        <begin position="69"/>
        <end position="91"/>
    </location>
</feature>
<dbReference type="Gene3D" id="1.20.1070.10">
    <property type="entry name" value="Rhodopsin 7-helix transmembrane proteins"/>
    <property type="match status" value="1"/>
</dbReference>
<evidence type="ECO:0000256" key="2">
    <source>
        <dbReference type="ARBA" id="ARBA00022692"/>
    </source>
</evidence>
<evidence type="ECO:0000256" key="1">
    <source>
        <dbReference type="ARBA" id="ARBA00004141"/>
    </source>
</evidence>
<evidence type="ECO:0000259" key="7">
    <source>
        <dbReference type="PROSITE" id="PS50261"/>
    </source>
</evidence>
<sequence length="451" mass="49988">MTVPPQYFPYPLSQKPLPDDLRRGLYAPGLLAVLSTVGTVALLSFIVYRMTTWQRHYRTFVGYNQYIVLIMNLLLADLIQAISFLVSFHWIRQDAMLAPSTACISQGFLLNIGDLSSGFFVMAIALHTFYTAVKGRRLEHNHFMWSVIATWGLALVLSIVGPIAHGNKYFVKAGAWCWAGPSYEKDRLALHYIWIFIVQFGTIIIYAAVLVQLKTAMRAIVPSIRAQSDTFAKVDHAARLMVLYPFFYIILTLPLSAGRMWSMAHKGTELPNTYQCVAGALLSSSGFVDAALYTLTRKTLLAGGLSKPIHSHRHHINGKESSKSGEVSLSDLPGGITQTRTVTVTGHVLKFPMDDEEDHRGRNVDKTVYHNFERSSHSPTGSLDPIIGTVANTVSEKTHDKGVKFASDVRVTATSLDDVSDDDNSTKSINAHKTSPSGDNRTEYKDFSRSA</sequence>
<dbReference type="PANTHER" id="PTHR23112:SF37">
    <property type="entry name" value="G PROTEIN-COUPLED RECEPTOR GPR1"/>
    <property type="match status" value="1"/>
</dbReference>
<feature type="transmembrane region" description="Helical" evidence="6">
    <location>
        <begin position="145"/>
        <end position="164"/>
    </location>
</feature>
<keyword evidence="2 6" id="KW-0812">Transmembrane</keyword>
<dbReference type="EMBL" id="JBFMKM010000007">
    <property type="protein sequence ID" value="KAL1305384.1"/>
    <property type="molecule type" value="Genomic_DNA"/>
</dbReference>
<dbReference type="RefSeq" id="XP_069201657.1">
    <property type="nucleotide sequence ID" value="XM_069347995.1"/>
</dbReference>
<feature type="transmembrane region" description="Helical" evidence="6">
    <location>
        <begin position="192"/>
        <end position="216"/>
    </location>
</feature>
<feature type="transmembrane region" description="Helical" evidence="6">
    <location>
        <begin position="237"/>
        <end position="257"/>
    </location>
</feature>
<dbReference type="PANTHER" id="PTHR23112">
    <property type="entry name" value="G PROTEIN-COUPLED RECEPTOR 157-RELATED"/>
    <property type="match status" value="1"/>
</dbReference>
<dbReference type="InterPro" id="IPR022596">
    <property type="entry name" value="GPR1/2/3_C"/>
</dbReference>
<gene>
    <name evidence="8" type="ORF">AAFC00_002277</name>
</gene>
<evidence type="ECO:0000256" key="4">
    <source>
        <dbReference type="ARBA" id="ARBA00023136"/>
    </source>
</evidence>
<dbReference type="Pfam" id="PF05462">
    <property type="entry name" value="Dicty_CAR"/>
    <property type="match status" value="1"/>
</dbReference>
<dbReference type="PROSITE" id="PS50261">
    <property type="entry name" value="G_PROTEIN_RECEP_F2_4"/>
    <property type="match status" value="1"/>
</dbReference>
<feature type="compositionally biased region" description="Basic and acidic residues" evidence="5">
    <location>
        <begin position="440"/>
        <end position="451"/>
    </location>
</feature>
<evidence type="ECO:0000256" key="3">
    <source>
        <dbReference type="ARBA" id="ARBA00022989"/>
    </source>
</evidence>
<feature type="transmembrane region" description="Helical" evidence="6">
    <location>
        <begin position="115"/>
        <end position="133"/>
    </location>
</feature>
<evidence type="ECO:0000313" key="9">
    <source>
        <dbReference type="Proteomes" id="UP001562354"/>
    </source>
</evidence>
<keyword evidence="3 6" id="KW-1133">Transmembrane helix</keyword>
<feature type="transmembrane region" description="Helical" evidence="6">
    <location>
        <begin position="25"/>
        <end position="48"/>
    </location>
</feature>
<reference evidence="8 9" key="1">
    <citation type="submission" date="2024-07" db="EMBL/GenBank/DDBJ databases">
        <title>Draft sequence of the Neodothiora populina.</title>
        <authorList>
            <person name="Drown D.D."/>
            <person name="Schuette U.S."/>
            <person name="Buechlein A.B."/>
            <person name="Rusch D.R."/>
            <person name="Winton L.W."/>
            <person name="Adams G.A."/>
        </authorList>
    </citation>
    <scope>NUCLEOTIDE SEQUENCE [LARGE SCALE GENOMIC DNA]</scope>
    <source>
        <strain evidence="8 9">CPC 39397</strain>
    </source>
</reference>
<dbReference type="Proteomes" id="UP001562354">
    <property type="component" value="Unassembled WGS sequence"/>
</dbReference>
<keyword evidence="4 6" id="KW-0472">Membrane</keyword>
<evidence type="ECO:0000313" key="8">
    <source>
        <dbReference type="EMBL" id="KAL1305384.1"/>
    </source>
</evidence>
<name>A0ABR3PGW1_9PEZI</name>
<protein>
    <recommendedName>
        <fullName evidence="7">G-protein coupled receptors family 2 profile 2 domain-containing protein</fullName>
    </recommendedName>
</protein>
<dbReference type="InterPro" id="IPR017981">
    <property type="entry name" value="GPCR_2-like_7TM"/>
</dbReference>
<proteinExistence type="predicted"/>
<keyword evidence="9" id="KW-1185">Reference proteome</keyword>